<evidence type="ECO:0000313" key="7">
    <source>
        <dbReference type="Proteomes" id="UP001595987"/>
    </source>
</evidence>
<name>A0ABV9JF66_9LACT</name>
<dbReference type="PANTHER" id="PTHR33308">
    <property type="entry name" value="PEPTIDOGLYCAN HYDROLASE FLGJ"/>
    <property type="match status" value="1"/>
</dbReference>
<proteinExistence type="inferred from homology"/>
<dbReference type="Pfam" id="PF01832">
    <property type="entry name" value="Glucosaminidase"/>
    <property type="match status" value="1"/>
</dbReference>
<keyword evidence="2" id="KW-0378">Hydrolase</keyword>
<dbReference type="Gene3D" id="4.10.80.30">
    <property type="entry name" value="DNA polymerase, domain 6"/>
    <property type="match status" value="1"/>
</dbReference>
<gene>
    <name evidence="6" type="ORF">ACFO26_03840</name>
</gene>
<dbReference type="SMART" id="SM00047">
    <property type="entry name" value="LYZ2"/>
    <property type="match status" value="1"/>
</dbReference>
<evidence type="ECO:0000313" key="6">
    <source>
        <dbReference type="EMBL" id="MFC4652030.1"/>
    </source>
</evidence>
<organism evidence="6 7">
    <name type="scientific">Lactococcus nasutitermitis</name>
    <dbReference type="NCBI Taxonomy" id="1652957"/>
    <lineage>
        <taxon>Bacteria</taxon>
        <taxon>Bacillati</taxon>
        <taxon>Bacillota</taxon>
        <taxon>Bacilli</taxon>
        <taxon>Lactobacillales</taxon>
        <taxon>Streptococcaceae</taxon>
        <taxon>Lactococcus</taxon>
    </lineage>
</organism>
<evidence type="ECO:0000256" key="1">
    <source>
        <dbReference type="ARBA" id="ARBA00010266"/>
    </source>
</evidence>
<dbReference type="PRINTS" id="PR01002">
    <property type="entry name" value="FLGFLGJ"/>
</dbReference>
<evidence type="ECO:0000256" key="3">
    <source>
        <dbReference type="SAM" id="MobiDB-lite"/>
    </source>
</evidence>
<keyword evidence="7" id="KW-1185">Reference proteome</keyword>
<dbReference type="InterPro" id="IPR002901">
    <property type="entry name" value="MGlyc_endo_b_GlcNAc-like_dom"/>
</dbReference>
<dbReference type="EMBL" id="JBHSGD010000004">
    <property type="protein sequence ID" value="MFC4652030.1"/>
    <property type="molecule type" value="Genomic_DNA"/>
</dbReference>
<feature type="signal peptide" evidence="4">
    <location>
        <begin position="1"/>
        <end position="45"/>
    </location>
</feature>
<dbReference type="Proteomes" id="UP001595987">
    <property type="component" value="Unassembled WGS sequence"/>
</dbReference>
<feature type="domain" description="Peptidase C51" evidence="5">
    <location>
        <begin position="565"/>
        <end position="695"/>
    </location>
</feature>
<feature type="region of interest" description="Disordered" evidence="3">
    <location>
        <begin position="64"/>
        <end position="143"/>
    </location>
</feature>
<comment type="caution">
    <text evidence="6">The sequence shown here is derived from an EMBL/GenBank/DDBJ whole genome shotgun (WGS) entry which is preliminary data.</text>
</comment>
<evidence type="ECO:0000256" key="4">
    <source>
        <dbReference type="SAM" id="SignalP"/>
    </source>
</evidence>
<protein>
    <submittedName>
        <fullName evidence="6">Glucosaminidase domain-containing protein</fullName>
    </submittedName>
</protein>
<dbReference type="InterPro" id="IPR007921">
    <property type="entry name" value="CHAP_dom"/>
</dbReference>
<dbReference type="InterPro" id="IPR038765">
    <property type="entry name" value="Papain-like_cys_pep_sf"/>
</dbReference>
<dbReference type="InterPro" id="IPR051056">
    <property type="entry name" value="Glycosyl_Hydrolase_73"/>
</dbReference>
<dbReference type="PROSITE" id="PS50911">
    <property type="entry name" value="CHAP"/>
    <property type="match status" value="1"/>
</dbReference>
<comment type="similarity">
    <text evidence="1">Belongs to the glycosyl hydrolase 73 family.</text>
</comment>
<keyword evidence="4" id="KW-0732">Signal</keyword>
<feature type="chain" id="PRO_5045102372" evidence="4">
    <location>
        <begin position="46"/>
        <end position="698"/>
    </location>
</feature>
<evidence type="ECO:0000256" key="2">
    <source>
        <dbReference type="ARBA" id="ARBA00022801"/>
    </source>
</evidence>
<dbReference type="RefSeq" id="WP_213533532.1">
    <property type="nucleotide sequence ID" value="NZ_BOVQ01000002.1"/>
</dbReference>
<sequence length="698" mass="72177">MSRYISKHEIKYYENQMNASMKNKKLYSSIALVLLLAQTGLPAFADVTTATTAPADTVTSDAIAESSQAATDNSSAASSNATSSSTETSSSASSQSSEASSASSAGNSSSSAMESSSSAPSSSSAAPSSSATNSNSSASSSSASSAVSSVTSSVASSGASSQAKSASVAPKQSVSTLAPSTARAIEGAASQYSSSTSLIPENGTAVNAVTVNSSTEAFIAQIGEQSRIIARNKGIYASVMIAQAILESGSGNSQLAAQDNNLFGVKGSYHGKSATFNTEEQTSTGRSYTISADFAAYPSTTEALIQYADLISSHYQDATKAKAGNYEDALKAIKAGGYATDTDYVSKVQNIIQAYGLTDYDYDTNYAQAQYQAVTPQSTSETTYATNANVKATGAGISGVQYNFVDDPTTKVTIKTFKSVNPALDTTVRLLGYATGKLNVATTYQDTAALISDSYVQALNIKLGANVADANGAVTNTKLVSKDASLIPGDIVYYTTADNQVAYGLYVGNGYVEQVTSVNSGTKAVLTALSGATVTAVRRVAPVVTKTKGAIQWESTIFKGNLVEPQNTVLLSKNLDGAYMSNNPYPDGQCTAYAWQYVYDNSNHRLALPNNLGNGQDWVASMIGYGYKADGKPHAGDIVSFAGGSFGSSPAYGHVAVVTAVNPDGTFNIAEGNYLGIWGHVRTNLTANSDTTFVTLTK</sequence>
<dbReference type="Gene3D" id="3.90.1720.10">
    <property type="entry name" value="endopeptidase domain like (from Nostoc punctiforme)"/>
    <property type="match status" value="1"/>
</dbReference>
<dbReference type="Gene3D" id="1.10.530.10">
    <property type="match status" value="1"/>
</dbReference>
<dbReference type="Pfam" id="PF05257">
    <property type="entry name" value="CHAP"/>
    <property type="match status" value="1"/>
</dbReference>
<accession>A0ABV9JF66</accession>
<evidence type="ECO:0000259" key="5">
    <source>
        <dbReference type="PROSITE" id="PS50911"/>
    </source>
</evidence>
<dbReference type="SUPFAM" id="SSF54001">
    <property type="entry name" value="Cysteine proteinases"/>
    <property type="match status" value="1"/>
</dbReference>
<reference evidence="7" key="1">
    <citation type="journal article" date="2019" name="Int. J. Syst. Evol. Microbiol.">
        <title>The Global Catalogue of Microorganisms (GCM) 10K type strain sequencing project: providing services to taxonomists for standard genome sequencing and annotation.</title>
        <authorList>
            <consortium name="The Broad Institute Genomics Platform"/>
            <consortium name="The Broad Institute Genome Sequencing Center for Infectious Disease"/>
            <person name="Wu L."/>
            <person name="Ma J."/>
        </authorList>
    </citation>
    <scope>NUCLEOTIDE SEQUENCE [LARGE SCALE GENOMIC DNA]</scope>
    <source>
        <strain evidence="7">CCUG 63287</strain>
    </source>
</reference>
<dbReference type="PANTHER" id="PTHR33308:SF9">
    <property type="entry name" value="PEPTIDOGLYCAN HYDROLASE FLGJ"/>
    <property type="match status" value="1"/>
</dbReference>